<feature type="signal peptide" evidence="1">
    <location>
        <begin position="1"/>
        <end position="19"/>
    </location>
</feature>
<dbReference type="STRING" id="756272.Plabr_0846"/>
<dbReference type="PANTHER" id="PTHR34512:SF30">
    <property type="entry name" value="OUTER MEMBRANE PROTEIN ASSEMBLY FACTOR BAMB"/>
    <property type="match status" value="1"/>
</dbReference>
<sequence length="414" mass="45317">MRSLLLGMLLLTAPTMSQAENWSRFLGPEGRAASPKSDIPLTWSESENLKWKTAIGAGSSSPIVWNDRVFLTSYSGAGEDVTRALLCFDRETGKQLWKFQVGNEGTEDPAQGFLNEHGYASNTPVTDGKLVYVFFGKMGVYAVDFNGNEKWSVPLGKESSNRQWGSAASPILYQDKLIVNAADEGRAIVALNKSTGELIWESEAAGYELSYNTPTVVEQHNELVVSVPGELWALNLETGKLKWYAETNLAGNVSPTTILDGETIFAFGGFRSSGSHAFPVGGEDDVTSDELWYARNSSYVATPLLHEGHFYWIDDRGIAYCTRAADGELVYRERVPGLTSGGRPVYASPVLAGDHIYIVSRYDGTFVLPARPEFEILARNEFADDDSDASGTPALSGNEMFVRSGKYLYCITAE</sequence>
<accession>F0SHN1</accession>
<organism evidence="3 4">
    <name type="scientific">Rubinisphaera brasiliensis (strain ATCC 49424 / DSM 5305 / JCM 21570 / IAM 15109 / NBRC 103401 / IFAM 1448)</name>
    <name type="common">Planctomyces brasiliensis</name>
    <dbReference type="NCBI Taxonomy" id="756272"/>
    <lineage>
        <taxon>Bacteria</taxon>
        <taxon>Pseudomonadati</taxon>
        <taxon>Planctomycetota</taxon>
        <taxon>Planctomycetia</taxon>
        <taxon>Planctomycetales</taxon>
        <taxon>Planctomycetaceae</taxon>
        <taxon>Rubinisphaera</taxon>
    </lineage>
</organism>
<dbReference type="EMBL" id="CP002546">
    <property type="protein sequence ID" value="ADY58469.1"/>
    <property type="molecule type" value="Genomic_DNA"/>
</dbReference>
<dbReference type="AlphaFoldDB" id="F0SHN1"/>
<dbReference type="SMART" id="SM00564">
    <property type="entry name" value="PQQ"/>
    <property type="match status" value="4"/>
</dbReference>
<dbReference type="eggNOG" id="COG1520">
    <property type="taxonomic scope" value="Bacteria"/>
</dbReference>
<proteinExistence type="predicted"/>
<dbReference type="OrthoDB" id="244732at2"/>
<dbReference type="Gene3D" id="2.130.10.10">
    <property type="entry name" value="YVTN repeat-like/Quinoprotein amine dehydrogenase"/>
    <property type="match status" value="1"/>
</dbReference>
<feature type="chain" id="PRO_5003258546" evidence="1">
    <location>
        <begin position="20"/>
        <end position="414"/>
    </location>
</feature>
<keyword evidence="4" id="KW-1185">Reference proteome</keyword>
<dbReference type="SUPFAM" id="SSF50998">
    <property type="entry name" value="Quinoprotein alcohol dehydrogenase-like"/>
    <property type="match status" value="1"/>
</dbReference>
<name>F0SHN1_RUBBR</name>
<dbReference type="HOGENOM" id="CLU_027480_2_1_0"/>
<evidence type="ECO:0000313" key="3">
    <source>
        <dbReference type="EMBL" id="ADY58469.1"/>
    </source>
</evidence>
<dbReference type="PANTHER" id="PTHR34512">
    <property type="entry name" value="CELL SURFACE PROTEIN"/>
    <property type="match status" value="1"/>
</dbReference>
<evidence type="ECO:0000259" key="2">
    <source>
        <dbReference type="Pfam" id="PF13360"/>
    </source>
</evidence>
<dbReference type="InterPro" id="IPR002372">
    <property type="entry name" value="PQQ_rpt_dom"/>
</dbReference>
<dbReference type="RefSeq" id="WP_013627209.1">
    <property type="nucleotide sequence ID" value="NC_015174.1"/>
</dbReference>
<dbReference type="Pfam" id="PF13360">
    <property type="entry name" value="PQQ_2"/>
    <property type="match status" value="1"/>
</dbReference>
<reference evidence="4" key="1">
    <citation type="submission" date="2011-02" db="EMBL/GenBank/DDBJ databases">
        <title>The complete genome of Planctomyces brasiliensis DSM 5305.</title>
        <authorList>
            <person name="Lucas S."/>
            <person name="Copeland A."/>
            <person name="Lapidus A."/>
            <person name="Bruce D."/>
            <person name="Goodwin L."/>
            <person name="Pitluck S."/>
            <person name="Kyrpides N."/>
            <person name="Mavromatis K."/>
            <person name="Pagani I."/>
            <person name="Ivanova N."/>
            <person name="Ovchinnikova G."/>
            <person name="Lu M."/>
            <person name="Detter J.C."/>
            <person name="Han C."/>
            <person name="Land M."/>
            <person name="Hauser L."/>
            <person name="Markowitz V."/>
            <person name="Cheng J.-F."/>
            <person name="Hugenholtz P."/>
            <person name="Woyke T."/>
            <person name="Wu D."/>
            <person name="Tindall B."/>
            <person name="Pomrenke H.G."/>
            <person name="Brambilla E."/>
            <person name="Klenk H.-P."/>
            <person name="Eisen J.A."/>
        </authorList>
    </citation>
    <scope>NUCLEOTIDE SEQUENCE [LARGE SCALE GENOMIC DNA]</scope>
    <source>
        <strain evidence="4">ATCC 49424 / DSM 5305 / JCM 21570 / NBRC 103401 / IFAM 1448</strain>
    </source>
</reference>
<dbReference type="InterPro" id="IPR011047">
    <property type="entry name" value="Quinoprotein_ADH-like_sf"/>
</dbReference>
<feature type="domain" description="Pyrrolo-quinoline quinone repeat" evidence="2">
    <location>
        <begin position="50"/>
        <end position="201"/>
    </location>
</feature>
<evidence type="ECO:0000256" key="1">
    <source>
        <dbReference type="SAM" id="SignalP"/>
    </source>
</evidence>
<dbReference type="InterPro" id="IPR018391">
    <property type="entry name" value="PQQ_b-propeller_rpt"/>
</dbReference>
<dbReference type="Proteomes" id="UP000006860">
    <property type="component" value="Chromosome"/>
</dbReference>
<protein>
    <submittedName>
        <fullName evidence="3">Pyrrolo-quinoline quinone repeat-containing protein</fullName>
    </submittedName>
</protein>
<dbReference type="KEGG" id="pbs:Plabr_0846"/>
<gene>
    <name evidence="3" type="ordered locus">Plabr_0846</name>
</gene>
<keyword evidence="1" id="KW-0732">Signal</keyword>
<evidence type="ECO:0000313" key="4">
    <source>
        <dbReference type="Proteomes" id="UP000006860"/>
    </source>
</evidence>
<dbReference type="InterPro" id="IPR015943">
    <property type="entry name" value="WD40/YVTN_repeat-like_dom_sf"/>
</dbReference>